<dbReference type="Gene3D" id="3.10.580.10">
    <property type="entry name" value="CBS-domain"/>
    <property type="match status" value="2"/>
</dbReference>
<evidence type="ECO:0000256" key="9">
    <source>
        <dbReference type="SAM" id="Phobius"/>
    </source>
</evidence>
<feature type="transmembrane region" description="Helical" evidence="9">
    <location>
        <begin position="12"/>
        <end position="32"/>
    </location>
</feature>
<evidence type="ECO:0000256" key="5">
    <source>
        <dbReference type="ARBA" id="ARBA00022989"/>
    </source>
</evidence>
<evidence type="ECO:0000256" key="2">
    <source>
        <dbReference type="ARBA" id="ARBA00022448"/>
    </source>
</evidence>
<dbReference type="InterPro" id="IPR001807">
    <property type="entry name" value="ClC"/>
</dbReference>
<feature type="transmembrane region" description="Helical" evidence="9">
    <location>
        <begin position="148"/>
        <end position="168"/>
    </location>
</feature>
<dbReference type="GO" id="GO:0005886">
    <property type="term" value="C:plasma membrane"/>
    <property type="evidence" value="ECO:0007669"/>
    <property type="project" value="TreeGrafter"/>
</dbReference>
<keyword evidence="8" id="KW-0868">Chloride</keyword>
<keyword evidence="5 9" id="KW-1133">Transmembrane helix</keyword>
<dbReference type="PANTHER" id="PTHR45720:SF10">
    <property type="entry name" value="CHLORIDE CHANNEL PROTEIN 2"/>
    <property type="match status" value="1"/>
</dbReference>
<keyword evidence="7 9" id="KW-0472">Membrane</keyword>
<comment type="subcellular location">
    <subcellularLocation>
        <location evidence="1">Membrane</location>
        <topology evidence="1">Multi-pass membrane protein</topology>
    </subcellularLocation>
</comment>
<feature type="transmembrane region" description="Helical" evidence="9">
    <location>
        <begin position="221"/>
        <end position="240"/>
    </location>
</feature>
<protein>
    <recommendedName>
        <fullName evidence="12">Chloride channel protein</fullName>
    </recommendedName>
</protein>
<feature type="transmembrane region" description="Helical" evidence="9">
    <location>
        <begin position="188"/>
        <end position="209"/>
    </location>
</feature>
<dbReference type="InterPro" id="IPR014743">
    <property type="entry name" value="Cl-channel_core"/>
</dbReference>
<keyword evidence="6" id="KW-0406">Ion transport</keyword>
<keyword evidence="3 9" id="KW-0812">Transmembrane</keyword>
<evidence type="ECO:0000313" key="11">
    <source>
        <dbReference type="Proteomes" id="UP001153636"/>
    </source>
</evidence>
<dbReference type="SUPFAM" id="SSF81340">
    <property type="entry name" value="Clc chloride channel"/>
    <property type="match status" value="1"/>
</dbReference>
<gene>
    <name evidence="10" type="ORF">PSYICH_LOCUS4869</name>
</gene>
<organism evidence="10 11">
    <name type="scientific">Psylliodes chrysocephalus</name>
    <dbReference type="NCBI Taxonomy" id="3402493"/>
    <lineage>
        <taxon>Eukaryota</taxon>
        <taxon>Metazoa</taxon>
        <taxon>Ecdysozoa</taxon>
        <taxon>Arthropoda</taxon>
        <taxon>Hexapoda</taxon>
        <taxon>Insecta</taxon>
        <taxon>Pterygota</taxon>
        <taxon>Neoptera</taxon>
        <taxon>Endopterygota</taxon>
        <taxon>Coleoptera</taxon>
        <taxon>Polyphaga</taxon>
        <taxon>Cucujiformia</taxon>
        <taxon>Chrysomeloidea</taxon>
        <taxon>Chrysomelidae</taxon>
        <taxon>Galerucinae</taxon>
        <taxon>Alticini</taxon>
        <taxon>Psylliodes</taxon>
    </lineage>
</organism>
<dbReference type="GO" id="GO:0005247">
    <property type="term" value="F:voltage-gated chloride channel activity"/>
    <property type="evidence" value="ECO:0007669"/>
    <property type="project" value="TreeGrafter"/>
</dbReference>
<feature type="transmembrane region" description="Helical" evidence="9">
    <location>
        <begin position="53"/>
        <end position="72"/>
    </location>
</feature>
<dbReference type="PRINTS" id="PR00762">
    <property type="entry name" value="CLCHANNEL"/>
</dbReference>
<name>A0A9P0GAE6_9CUCU</name>
<dbReference type="Pfam" id="PF00654">
    <property type="entry name" value="Voltage_CLC"/>
    <property type="match status" value="1"/>
</dbReference>
<evidence type="ECO:0000256" key="1">
    <source>
        <dbReference type="ARBA" id="ARBA00004141"/>
    </source>
</evidence>
<evidence type="ECO:0008006" key="12">
    <source>
        <dbReference type="Google" id="ProtNLM"/>
    </source>
</evidence>
<dbReference type="Proteomes" id="UP001153636">
    <property type="component" value="Chromosome 15"/>
</dbReference>
<proteinExistence type="predicted"/>
<evidence type="ECO:0000256" key="7">
    <source>
        <dbReference type="ARBA" id="ARBA00023136"/>
    </source>
</evidence>
<dbReference type="FunFam" id="1.10.3080.10:FF:000033">
    <property type="entry name" value="Chloride channel, voltage-sensitive 1"/>
    <property type="match status" value="1"/>
</dbReference>
<keyword evidence="4" id="KW-0677">Repeat</keyword>
<dbReference type="OrthoDB" id="4564at2759"/>
<dbReference type="AlphaFoldDB" id="A0A9P0GAE6"/>
<evidence type="ECO:0000256" key="6">
    <source>
        <dbReference type="ARBA" id="ARBA00023065"/>
    </source>
</evidence>
<dbReference type="EMBL" id="OV651827">
    <property type="protein sequence ID" value="CAH1103821.1"/>
    <property type="molecule type" value="Genomic_DNA"/>
</dbReference>
<accession>A0A9P0GAE6</accession>
<dbReference type="InterPro" id="IPR046342">
    <property type="entry name" value="CBS_dom_sf"/>
</dbReference>
<dbReference type="PANTHER" id="PTHR45720">
    <property type="entry name" value="CHLORIDE CHANNEL PROTEIN 2"/>
    <property type="match status" value="1"/>
</dbReference>
<keyword evidence="11" id="KW-1185">Reference proteome</keyword>
<dbReference type="FunFam" id="3.10.580.10:FF:000032">
    <property type="entry name" value="Chloride channel protein"/>
    <property type="match status" value="1"/>
</dbReference>
<evidence type="ECO:0000313" key="10">
    <source>
        <dbReference type="EMBL" id="CAH1103821.1"/>
    </source>
</evidence>
<keyword evidence="2" id="KW-0813">Transport</keyword>
<dbReference type="Gene3D" id="1.10.3080.10">
    <property type="entry name" value="Clc chloride channel"/>
    <property type="match status" value="1"/>
</dbReference>
<sequence>MDFPFDPQELFVFALLGAFCGLGASFYVWVHRQYVIFMRNSKSLNKFLTKNRFIYPGIVSLFVASVSFPLGLGQFVAGELTTHEQVFALFSNFTWTDQNLTVQEEYKLSHWKTPWTGVLTNLVCCIVFNFITSIICSTLPVPSGIFIPVFKIGAAFGRIVGELMHLWFPSGMRYGGKVAKIIPGGYATVGAAAFSGGVTHTISVSVIVFEMTGQITHIIPIMISVLISNAISSLLAPSIYDSIILIKKLPYLPDLLPSSSGIYNIYVEDFMVRDVKYIFYGMTYEQLKTLLKENRRLQSFPLVDKPDSMVLLGSIRRLHLIQLIEKHIGRERRLQIVAIRQKEAEEKAQAEAEERKRRPSRFQVVPAPDVLQRQHSVGELEPKVAKTFNPVFGSAPKKSILKKTNSVTIHKGSAPYLSASPTATPYSTVTGAESRLRSAFDSLFRKSNLTASASDEDEHSLVRVGSLGRRPQIISLSPSFKKVQLPKERVCDMNPEDQKKWEEEQMSLPVEFICNIDPAPFQLVERTSLLKVHSIFSMVGVNHAYVTAIGKLVGVVGLKELRKAIEDANSGNLPPSVLDINGVNGLNDLPDEHENEPNVTTNLMVKDSQV</sequence>
<evidence type="ECO:0000256" key="8">
    <source>
        <dbReference type="ARBA" id="ARBA00023214"/>
    </source>
</evidence>
<reference evidence="10" key="1">
    <citation type="submission" date="2022-01" db="EMBL/GenBank/DDBJ databases">
        <authorList>
            <person name="King R."/>
        </authorList>
    </citation>
    <scope>NUCLEOTIDE SEQUENCE</scope>
</reference>
<evidence type="ECO:0000256" key="4">
    <source>
        <dbReference type="ARBA" id="ARBA00022737"/>
    </source>
</evidence>
<dbReference type="SUPFAM" id="SSF54631">
    <property type="entry name" value="CBS-domain pair"/>
    <property type="match status" value="1"/>
</dbReference>
<feature type="transmembrane region" description="Helical" evidence="9">
    <location>
        <begin position="115"/>
        <end position="136"/>
    </location>
</feature>
<dbReference type="InterPro" id="IPR050970">
    <property type="entry name" value="Cl_channel_volt-gated"/>
</dbReference>
<evidence type="ECO:0000256" key="3">
    <source>
        <dbReference type="ARBA" id="ARBA00022692"/>
    </source>
</evidence>